<evidence type="ECO:0000256" key="10">
    <source>
        <dbReference type="ARBA" id="ARBA00023274"/>
    </source>
</evidence>
<dbReference type="VEuPathDB" id="MicrosporidiaDB:NBO_20g0011"/>
<dbReference type="PANTHER" id="PTHR45780:SF2">
    <property type="entry name" value="ETHANOLAMINE-PHOSPHATE CYTIDYLYLTRANSFERASE"/>
    <property type="match status" value="1"/>
</dbReference>
<protein>
    <recommendedName>
        <fullName evidence="12">ethanolamine-phosphate cytidylyltransferase</fullName>
        <ecNumber evidence="12">2.7.7.14</ecNumber>
    </recommendedName>
    <alternativeName>
        <fullName evidence="13">CTP:phosphoethanolamine cytidylyltransferase</fullName>
    </alternativeName>
</protein>
<feature type="non-terminal residue" evidence="16">
    <location>
        <position position="365"/>
    </location>
</feature>
<evidence type="ECO:0000256" key="6">
    <source>
        <dbReference type="ARBA" id="ARBA00022980"/>
    </source>
</evidence>
<dbReference type="OMA" id="TEYRIDY"/>
<evidence type="ECO:0000256" key="5">
    <source>
        <dbReference type="ARBA" id="ARBA00022695"/>
    </source>
</evidence>
<dbReference type="GO" id="GO:1990904">
    <property type="term" value="C:ribonucleoprotein complex"/>
    <property type="evidence" value="ECO:0007669"/>
    <property type="project" value="UniProtKB-KW"/>
</dbReference>
<dbReference type="EC" id="2.7.7.14" evidence="12"/>
<dbReference type="InterPro" id="IPR044608">
    <property type="entry name" value="Ect1/PCYT2"/>
</dbReference>
<comment type="similarity">
    <text evidence="2">Belongs to the cytidylyltransferase family.</text>
</comment>
<dbReference type="InterPro" id="IPR027486">
    <property type="entry name" value="Ribosomal_uS10_dom"/>
</dbReference>
<dbReference type="STRING" id="578461.R0MP24"/>
<dbReference type="GO" id="GO:0005840">
    <property type="term" value="C:ribosome"/>
    <property type="evidence" value="ECO:0007669"/>
    <property type="project" value="UniProtKB-KW"/>
</dbReference>
<comment type="pathway">
    <text evidence="11">Phospholipid metabolism; phosphatidylethanolamine biosynthesis; phosphatidylethanolamine from ethanolamine: step 2/3.</text>
</comment>
<dbReference type="PANTHER" id="PTHR45780">
    <property type="entry name" value="ETHANOLAMINE-PHOSPHATE CYTIDYLYLTRANSFERASE"/>
    <property type="match status" value="1"/>
</dbReference>
<gene>
    <name evidence="16" type="primary">PCY2</name>
    <name evidence="16" type="ORF">NBO_20g0011</name>
</gene>
<reference evidence="16 17" key="1">
    <citation type="journal article" date="2013" name="BMC Genomics">
        <title>Comparative genomics of parasitic silkworm microsporidia reveal an association between genome expansion and host adaptation.</title>
        <authorList>
            <person name="Pan G."/>
            <person name="Xu J."/>
            <person name="Li T."/>
            <person name="Xia Q."/>
            <person name="Liu S.L."/>
            <person name="Zhang G."/>
            <person name="Li S."/>
            <person name="Li C."/>
            <person name="Liu H."/>
            <person name="Yang L."/>
            <person name="Liu T."/>
            <person name="Zhang X."/>
            <person name="Wu Z."/>
            <person name="Fan W."/>
            <person name="Dang X."/>
            <person name="Xiang H."/>
            <person name="Tao M."/>
            <person name="Li Y."/>
            <person name="Hu J."/>
            <person name="Li Z."/>
            <person name="Lin L."/>
            <person name="Luo J."/>
            <person name="Geng L."/>
            <person name="Wang L."/>
            <person name="Long M."/>
            <person name="Wan Y."/>
            <person name="He N."/>
            <person name="Zhang Z."/>
            <person name="Lu C."/>
            <person name="Keeling P.J."/>
            <person name="Wang J."/>
            <person name="Xiang Z."/>
            <person name="Zhou Z."/>
        </authorList>
    </citation>
    <scope>NUCLEOTIDE SEQUENCE [LARGE SCALE GENOMIC DNA]</scope>
    <source>
        <strain evidence="17">CQ1 / CVCC 102059</strain>
    </source>
</reference>
<evidence type="ECO:0000256" key="13">
    <source>
        <dbReference type="ARBA" id="ARBA00031473"/>
    </source>
</evidence>
<dbReference type="InterPro" id="IPR036838">
    <property type="entry name" value="Ribosomal_uS10_dom_sf"/>
</dbReference>
<dbReference type="OrthoDB" id="40021at2759"/>
<evidence type="ECO:0000256" key="9">
    <source>
        <dbReference type="ARBA" id="ARBA00023264"/>
    </source>
</evidence>
<keyword evidence="6" id="KW-0689">Ribosomal protein</keyword>
<feature type="domain" description="Small ribosomal subunit protein uS10" evidence="14">
    <location>
        <begin position="269"/>
        <end position="361"/>
    </location>
</feature>
<keyword evidence="3" id="KW-0444">Lipid biosynthesis</keyword>
<dbReference type="Gene3D" id="3.40.50.620">
    <property type="entry name" value="HUPs"/>
    <property type="match status" value="2"/>
</dbReference>
<sequence length="365" mass="41703">MKDEERIEVVKSCKWANEVTLEAPFVTEMSVVRKYGCSLVLHGDDLVTDEKGQDTYHKIKAEGKFKTVQRSSGISTTDIVGRMLLRESRESEPVVMSDDSLNDLIELFKGKPKVKSGKVIFTDGDFDLFHAGHVKSLENIKKKGDYLIVGLHPDKLVRVNGLSTILSEKERLLTLLSNKYVDEVVFSPYVLDQEFVNQHGIVSIFPSYDSKDLSRYSSVDTLVDRDFEENKFSYLSTDHIINRIIKMSVEVKKQEIEPVISTETMRVTFDLTSTKKSQIESAVEKFEQFIEDMVDDVETEVLPNNVGSITTLKTPCGQGFKTWSRYKLVVYHRRFTLTSTHEQLEKIVQFLNNVPHVQINIGLFD</sequence>
<evidence type="ECO:0000313" key="17">
    <source>
        <dbReference type="Proteomes" id="UP000016927"/>
    </source>
</evidence>
<keyword evidence="7" id="KW-0443">Lipid metabolism</keyword>
<keyword evidence="9" id="KW-1208">Phospholipid metabolism</keyword>
<accession>R0MP24</accession>
<dbReference type="InterPro" id="IPR014729">
    <property type="entry name" value="Rossmann-like_a/b/a_fold"/>
</dbReference>
<evidence type="ECO:0000256" key="2">
    <source>
        <dbReference type="ARBA" id="ARBA00010101"/>
    </source>
</evidence>
<organism evidence="16 17">
    <name type="scientific">Nosema bombycis (strain CQ1 / CVCC 102059)</name>
    <name type="common">Microsporidian parasite</name>
    <name type="synonym">Pebrine of silkworm</name>
    <dbReference type="NCBI Taxonomy" id="578461"/>
    <lineage>
        <taxon>Eukaryota</taxon>
        <taxon>Fungi</taxon>
        <taxon>Fungi incertae sedis</taxon>
        <taxon>Microsporidia</taxon>
        <taxon>Nosematidae</taxon>
        <taxon>Nosema</taxon>
    </lineage>
</organism>
<evidence type="ECO:0000256" key="3">
    <source>
        <dbReference type="ARBA" id="ARBA00022516"/>
    </source>
</evidence>
<evidence type="ECO:0000256" key="8">
    <source>
        <dbReference type="ARBA" id="ARBA00023209"/>
    </source>
</evidence>
<keyword evidence="4 16" id="KW-0808">Transferase</keyword>
<dbReference type="HOGENOM" id="CLU_758863_0_0_1"/>
<dbReference type="Proteomes" id="UP000016927">
    <property type="component" value="Unassembled WGS sequence"/>
</dbReference>
<dbReference type="Pfam" id="PF00338">
    <property type="entry name" value="Ribosomal_S10"/>
    <property type="match status" value="1"/>
</dbReference>
<dbReference type="Pfam" id="PF01467">
    <property type="entry name" value="CTP_transf_like"/>
    <property type="match status" value="2"/>
</dbReference>
<proteinExistence type="inferred from homology"/>
<evidence type="ECO:0000256" key="1">
    <source>
        <dbReference type="ARBA" id="ARBA00005189"/>
    </source>
</evidence>
<keyword evidence="5 16" id="KW-0548">Nucleotidyltransferase</keyword>
<feature type="domain" description="Cytidyltransferase-like" evidence="15">
    <location>
        <begin position="2"/>
        <end position="81"/>
    </location>
</feature>
<evidence type="ECO:0000256" key="7">
    <source>
        <dbReference type="ARBA" id="ARBA00023098"/>
    </source>
</evidence>
<evidence type="ECO:0000256" key="11">
    <source>
        <dbReference type="ARBA" id="ARBA00024191"/>
    </source>
</evidence>
<dbReference type="Gene3D" id="3.30.70.600">
    <property type="entry name" value="Ribosomal protein S10 domain"/>
    <property type="match status" value="1"/>
</dbReference>
<comment type="pathway">
    <text evidence="1">Lipid metabolism.</text>
</comment>
<dbReference type="AlphaFoldDB" id="R0MP24"/>
<dbReference type="NCBIfam" id="TIGR00125">
    <property type="entry name" value="cyt_tran_rel"/>
    <property type="match status" value="1"/>
</dbReference>
<evidence type="ECO:0000259" key="15">
    <source>
        <dbReference type="Pfam" id="PF01467"/>
    </source>
</evidence>
<keyword evidence="10" id="KW-0687">Ribonucleoprotein</keyword>
<keyword evidence="17" id="KW-1185">Reference proteome</keyword>
<evidence type="ECO:0000256" key="12">
    <source>
        <dbReference type="ARBA" id="ARBA00024221"/>
    </source>
</evidence>
<dbReference type="InterPro" id="IPR004821">
    <property type="entry name" value="Cyt_trans-like"/>
</dbReference>
<evidence type="ECO:0000256" key="4">
    <source>
        <dbReference type="ARBA" id="ARBA00022679"/>
    </source>
</evidence>
<dbReference type="GO" id="GO:0004306">
    <property type="term" value="F:ethanolamine-phosphate cytidylyltransferase activity"/>
    <property type="evidence" value="ECO:0007669"/>
    <property type="project" value="UniProtKB-EC"/>
</dbReference>
<keyword evidence="8" id="KW-0594">Phospholipid biosynthesis</keyword>
<dbReference type="UniPathway" id="UPA00558">
    <property type="reaction ID" value="UER00742"/>
</dbReference>
<dbReference type="EMBL" id="KB908928">
    <property type="protein sequence ID" value="EOB14623.1"/>
    <property type="molecule type" value="Genomic_DNA"/>
</dbReference>
<evidence type="ECO:0000259" key="14">
    <source>
        <dbReference type="Pfam" id="PF00338"/>
    </source>
</evidence>
<dbReference type="SUPFAM" id="SSF52374">
    <property type="entry name" value="Nucleotidylyl transferase"/>
    <property type="match status" value="2"/>
</dbReference>
<name>R0MP24_NOSB1</name>
<evidence type="ECO:0000313" key="16">
    <source>
        <dbReference type="EMBL" id="EOB14623.1"/>
    </source>
</evidence>
<dbReference type="SUPFAM" id="SSF54999">
    <property type="entry name" value="Ribosomal protein S10"/>
    <property type="match status" value="1"/>
</dbReference>
<dbReference type="GO" id="GO:0006646">
    <property type="term" value="P:phosphatidylethanolamine biosynthetic process"/>
    <property type="evidence" value="ECO:0007669"/>
    <property type="project" value="UniProtKB-UniPathway"/>
</dbReference>
<dbReference type="GO" id="GO:0005737">
    <property type="term" value="C:cytoplasm"/>
    <property type="evidence" value="ECO:0007669"/>
    <property type="project" value="TreeGrafter"/>
</dbReference>
<feature type="domain" description="Cytidyltransferase-like" evidence="15">
    <location>
        <begin position="121"/>
        <end position="262"/>
    </location>
</feature>